<keyword evidence="3" id="KW-0804">Transcription</keyword>
<dbReference type="PANTHER" id="PTHR44688:SF16">
    <property type="entry name" value="DNA-BINDING TRANSCRIPTIONAL ACTIVATOR DEVR_DOSR"/>
    <property type="match status" value="1"/>
</dbReference>
<feature type="domain" description="HTH luxR-type" evidence="4">
    <location>
        <begin position="925"/>
        <end position="990"/>
    </location>
</feature>
<dbReference type="SUPFAM" id="SSF46894">
    <property type="entry name" value="C-terminal effector domain of the bipartite response regulators"/>
    <property type="match status" value="1"/>
</dbReference>
<keyword evidence="6" id="KW-1185">Reference proteome</keyword>
<dbReference type="PRINTS" id="PR00038">
    <property type="entry name" value="HTHLUXR"/>
</dbReference>
<dbReference type="InterPro" id="IPR011990">
    <property type="entry name" value="TPR-like_helical_dom_sf"/>
</dbReference>
<evidence type="ECO:0000313" key="6">
    <source>
        <dbReference type="Proteomes" id="UP000597444"/>
    </source>
</evidence>
<dbReference type="Proteomes" id="UP000597444">
    <property type="component" value="Unassembled WGS sequence"/>
</dbReference>
<dbReference type="InterPro" id="IPR027417">
    <property type="entry name" value="P-loop_NTPase"/>
</dbReference>
<evidence type="ECO:0000256" key="1">
    <source>
        <dbReference type="ARBA" id="ARBA00023015"/>
    </source>
</evidence>
<keyword evidence="1" id="KW-0805">Transcription regulation</keyword>
<dbReference type="InterPro" id="IPR041617">
    <property type="entry name" value="TPR_MalT"/>
</dbReference>
<dbReference type="Pfam" id="PF00196">
    <property type="entry name" value="GerE"/>
    <property type="match status" value="1"/>
</dbReference>
<dbReference type="InterPro" id="IPR016032">
    <property type="entry name" value="Sig_transdc_resp-reg_C-effctor"/>
</dbReference>
<dbReference type="InterPro" id="IPR059106">
    <property type="entry name" value="WHD_MalT"/>
</dbReference>
<dbReference type="PANTHER" id="PTHR44688">
    <property type="entry name" value="DNA-BINDING TRANSCRIPTIONAL ACTIVATOR DEVR_DOSR"/>
    <property type="match status" value="1"/>
</dbReference>
<dbReference type="CDD" id="cd06170">
    <property type="entry name" value="LuxR_C_like"/>
    <property type="match status" value="1"/>
</dbReference>
<dbReference type="SUPFAM" id="SSF48452">
    <property type="entry name" value="TPR-like"/>
    <property type="match status" value="1"/>
</dbReference>
<dbReference type="GO" id="GO:0006355">
    <property type="term" value="P:regulation of DNA-templated transcription"/>
    <property type="evidence" value="ECO:0007669"/>
    <property type="project" value="InterPro"/>
</dbReference>
<comment type="caution">
    <text evidence="5">The sequence shown here is derived from an EMBL/GenBank/DDBJ whole genome shotgun (WGS) entry which is preliminary data.</text>
</comment>
<dbReference type="SUPFAM" id="SSF52540">
    <property type="entry name" value="P-loop containing nucleoside triphosphate hydrolases"/>
    <property type="match status" value="1"/>
</dbReference>
<proteinExistence type="predicted"/>
<sequence length="992" mass="111925">MARTTPRVEQNILVLPTSRNSPVPVGSQQWYSWLSDEENGSFYFVNETGSFTARKERRKRGGWYWIAYRSREGRLVKTYIGRSEDLTLERLHAVTSQLSVPNHDSQSASLPAHPIVAAKFAPPPLAMRTYRMVERTALLERLEASLRVRLTLIMAPAGFGKTTLLNMWYERCKRQQGQAVAWVTLDERDNDPSRYWSAIWNALHREQKREDIDLSMPLYSTPQMSIESVLAALLNSQPGGVLMLDDYHAITNPQIHEAMEMFLTHLPPDMHVVISSRSEPPLALGRARMYGELLELRIDDLRLSEGEIESFLRETMGITLSADERALLEQRTEGWVAGLYLVGLALRGQQRPDDVLQRLSGSQRSLFDYFAEEIFAHQPAEVQQFLLSTAMFPELTSQLCAAVTTEDEVGVQNMLAYIERANIFVVPLDEQRRCYRYHALFREFLQEKLKRSTPELIVELQRRAACYYEQQGMLEEAVEYALAANDIERSTRIIERVGEEILWRKGEVRRLFTWLQQLPSNAYEKNLHLLILYAWSLLLGGQQNQEDVEALLETIERRAEEQMASALRGDIAALHARLAAFRNDVPQSRVFARQALQELPKERALLRADVAFSIGGAPLELDESYRLLSEALHISQALGSLRTAMFSSRYLASTCLEQGRMTEAEAILQQALHLAGETEQVSVPATGVIHIGLAELYYERNELSEALRHATVGIELGECSGEIKVLLSGYCVLALIYAAKGEIERAWQDLWKSERVAMVGRVTWLREQRAAAAIHLALLQHDIGGAKRALLPIAIDPEVSLEHAPGPERAEERLMLAKIWLAEGKYDAVLELLEPAAQLAQQHGRIKTLLAIQAMKAIAVNRRGERQRAGHIVSEIACMGGLECYMRIFLDAGEPMLDLLQQVDVPGRARVWMRKLLDAFECSGGRKSDAGLSEREYEVLQLIASGMSNQEIAEALIIAVSTAKAHVKHICQKLGVQTRVQAVAKARDLELI</sequence>
<protein>
    <submittedName>
        <fullName evidence="5">Helix-turn-helix transcriptional regulator</fullName>
    </submittedName>
</protein>
<reference evidence="5" key="1">
    <citation type="submission" date="2020-10" db="EMBL/GenBank/DDBJ databases">
        <title>Taxonomic study of unclassified bacteria belonging to the class Ktedonobacteria.</title>
        <authorList>
            <person name="Yabe S."/>
            <person name="Wang C.M."/>
            <person name="Zheng Y."/>
            <person name="Sakai Y."/>
            <person name="Cavaletti L."/>
            <person name="Monciardini P."/>
            <person name="Donadio S."/>
        </authorList>
    </citation>
    <scope>NUCLEOTIDE SEQUENCE</scope>
    <source>
        <strain evidence="5">ID150040</strain>
    </source>
</reference>
<dbReference type="Pfam" id="PF17874">
    <property type="entry name" value="TPR_MalT"/>
    <property type="match status" value="1"/>
</dbReference>
<dbReference type="GO" id="GO:0003677">
    <property type="term" value="F:DNA binding"/>
    <property type="evidence" value="ECO:0007669"/>
    <property type="project" value="UniProtKB-KW"/>
</dbReference>
<dbReference type="InterPro" id="IPR036388">
    <property type="entry name" value="WH-like_DNA-bd_sf"/>
</dbReference>
<evidence type="ECO:0000256" key="3">
    <source>
        <dbReference type="ARBA" id="ARBA00023163"/>
    </source>
</evidence>
<dbReference type="SMART" id="SM00421">
    <property type="entry name" value="HTH_LUXR"/>
    <property type="match status" value="1"/>
</dbReference>
<organism evidence="5 6">
    <name type="scientific">Reticulibacter mediterranei</name>
    <dbReference type="NCBI Taxonomy" id="2778369"/>
    <lineage>
        <taxon>Bacteria</taxon>
        <taxon>Bacillati</taxon>
        <taxon>Chloroflexota</taxon>
        <taxon>Ktedonobacteria</taxon>
        <taxon>Ktedonobacterales</taxon>
        <taxon>Reticulibacteraceae</taxon>
        <taxon>Reticulibacter</taxon>
    </lineage>
</organism>
<name>A0A8J3IVU3_9CHLR</name>
<dbReference type="AlphaFoldDB" id="A0A8J3IVU3"/>
<gene>
    <name evidence="5" type="primary">malT_10</name>
    <name evidence="5" type="ORF">KSF_071440</name>
</gene>
<dbReference type="Gene3D" id="3.40.50.300">
    <property type="entry name" value="P-loop containing nucleotide triphosphate hydrolases"/>
    <property type="match status" value="1"/>
</dbReference>
<dbReference type="Gene3D" id="1.10.10.10">
    <property type="entry name" value="Winged helix-like DNA-binding domain superfamily/Winged helix DNA-binding domain"/>
    <property type="match status" value="1"/>
</dbReference>
<dbReference type="InterPro" id="IPR000792">
    <property type="entry name" value="Tscrpt_reg_LuxR_C"/>
</dbReference>
<accession>A0A8J3IVU3</accession>
<evidence type="ECO:0000256" key="2">
    <source>
        <dbReference type="ARBA" id="ARBA00023125"/>
    </source>
</evidence>
<dbReference type="EMBL" id="BNJK01000001">
    <property type="protein sequence ID" value="GHO97096.1"/>
    <property type="molecule type" value="Genomic_DNA"/>
</dbReference>
<dbReference type="Pfam" id="PF25873">
    <property type="entry name" value="WHD_MalT"/>
    <property type="match status" value="1"/>
</dbReference>
<dbReference type="RefSeq" id="WP_220207682.1">
    <property type="nucleotide sequence ID" value="NZ_BNJK01000001.1"/>
</dbReference>
<evidence type="ECO:0000313" key="5">
    <source>
        <dbReference type="EMBL" id="GHO97096.1"/>
    </source>
</evidence>
<dbReference type="PROSITE" id="PS50043">
    <property type="entry name" value="HTH_LUXR_2"/>
    <property type="match status" value="1"/>
</dbReference>
<evidence type="ECO:0000259" key="4">
    <source>
        <dbReference type="PROSITE" id="PS50043"/>
    </source>
</evidence>
<dbReference type="Gene3D" id="1.25.40.10">
    <property type="entry name" value="Tetratricopeptide repeat domain"/>
    <property type="match status" value="1"/>
</dbReference>
<keyword evidence="2" id="KW-0238">DNA-binding</keyword>